<proteinExistence type="predicted"/>
<reference evidence="3 4" key="1">
    <citation type="submission" date="2019-05" db="EMBL/GenBank/DDBJ databases">
        <title>Emergence of the Ug99 lineage of the wheat stem rust pathogen through somatic hybridization.</title>
        <authorList>
            <person name="Li F."/>
            <person name="Upadhyaya N.M."/>
            <person name="Sperschneider J."/>
            <person name="Matny O."/>
            <person name="Nguyen-Phuc H."/>
            <person name="Mago R."/>
            <person name="Raley C."/>
            <person name="Miller M.E."/>
            <person name="Silverstein K.A.T."/>
            <person name="Henningsen E."/>
            <person name="Hirsch C.D."/>
            <person name="Visser B."/>
            <person name="Pretorius Z.A."/>
            <person name="Steffenson B.J."/>
            <person name="Schwessinger B."/>
            <person name="Dodds P.N."/>
            <person name="Figueroa M."/>
        </authorList>
    </citation>
    <scope>NUCLEOTIDE SEQUENCE [LARGE SCALE GENOMIC DNA]</scope>
    <source>
        <strain evidence="3">21-0</strain>
    </source>
</reference>
<evidence type="ECO:0000313" key="4">
    <source>
        <dbReference type="Proteomes" id="UP000324748"/>
    </source>
</evidence>
<evidence type="ECO:0000256" key="2">
    <source>
        <dbReference type="SAM" id="SignalP"/>
    </source>
</evidence>
<feature type="region of interest" description="Disordered" evidence="1">
    <location>
        <begin position="79"/>
        <end position="135"/>
    </location>
</feature>
<organism evidence="3 4">
    <name type="scientific">Puccinia graminis f. sp. tritici</name>
    <dbReference type="NCBI Taxonomy" id="56615"/>
    <lineage>
        <taxon>Eukaryota</taxon>
        <taxon>Fungi</taxon>
        <taxon>Dikarya</taxon>
        <taxon>Basidiomycota</taxon>
        <taxon>Pucciniomycotina</taxon>
        <taxon>Pucciniomycetes</taxon>
        <taxon>Pucciniales</taxon>
        <taxon>Pucciniaceae</taxon>
        <taxon>Puccinia</taxon>
    </lineage>
</organism>
<evidence type="ECO:0000256" key="1">
    <source>
        <dbReference type="SAM" id="MobiDB-lite"/>
    </source>
</evidence>
<dbReference type="EMBL" id="VSWC01000132">
    <property type="protein sequence ID" value="KAA1079732.1"/>
    <property type="molecule type" value="Genomic_DNA"/>
</dbReference>
<keyword evidence="2" id="KW-0732">Signal</keyword>
<evidence type="ECO:0000313" key="3">
    <source>
        <dbReference type="EMBL" id="KAA1079732.1"/>
    </source>
</evidence>
<feature type="compositionally biased region" description="Low complexity" evidence="1">
    <location>
        <begin position="112"/>
        <end position="123"/>
    </location>
</feature>
<protein>
    <submittedName>
        <fullName evidence="3">Uncharacterized protein</fullName>
    </submittedName>
</protein>
<dbReference type="Proteomes" id="UP000324748">
    <property type="component" value="Unassembled WGS sequence"/>
</dbReference>
<dbReference type="AlphaFoldDB" id="A0A5B0MT24"/>
<name>A0A5B0MT24_PUCGR</name>
<feature type="signal peptide" evidence="2">
    <location>
        <begin position="1"/>
        <end position="21"/>
    </location>
</feature>
<sequence length="159" mass="16583">MLKSTLLASLLSIASLQTVSARQAPPLLAKRGVIGVDVNFCPHWDKLEACRGGSHACCRQFCASYRVSIETEAATQFCNPGNAPKKPDPSPPAPPTPPPPAPSPPPPPPPTVQVAPAPIVIGTAPPPPPPTVYYAQPAPQVLYSQPVPYAPAPVLVQSH</sequence>
<keyword evidence="4" id="KW-1185">Reference proteome</keyword>
<gene>
    <name evidence="3" type="ORF">PGT21_022656</name>
</gene>
<accession>A0A5B0MT24</accession>
<dbReference type="OrthoDB" id="2512749at2759"/>
<feature type="compositionally biased region" description="Pro residues" evidence="1">
    <location>
        <begin position="89"/>
        <end position="111"/>
    </location>
</feature>
<feature type="chain" id="PRO_5022835209" evidence="2">
    <location>
        <begin position="22"/>
        <end position="159"/>
    </location>
</feature>
<comment type="caution">
    <text evidence="3">The sequence shown here is derived from an EMBL/GenBank/DDBJ whole genome shotgun (WGS) entry which is preliminary data.</text>
</comment>